<keyword evidence="1" id="KW-1133">Transmembrane helix</keyword>
<dbReference type="Pfam" id="PF19992">
    <property type="entry name" value="DUF6427"/>
    <property type="match status" value="1"/>
</dbReference>
<feature type="transmembrane region" description="Helical" evidence="1">
    <location>
        <begin position="293"/>
        <end position="311"/>
    </location>
</feature>
<evidence type="ECO:0000313" key="2">
    <source>
        <dbReference type="EMBL" id="STZ69255.1"/>
    </source>
</evidence>
<feature type="transmembrane region" description="Helical" evidence="1">
    <location>
        <begin position="210"/>
        <end position="229"/>
    </location>
</feature>
<feature type="transmembrane region" description="Helical" evidence="1">
    <location>
        <begin position="75"/>
        <end position="106"/>
    </location>
</feature>
<sequence>MLASIFSKTRPINYIMLTLLIVTGYGLFIGLDFSIEWTTFEIIKRGGVLVLLLLMMYISQFIVSRNRLVDDSAYVPLIFTSFLFIFPTSFENVRVIVASYFILLALRRIFSLHSLKQSKEKLLDASLWICFASLFHFWSILYFILLFYAIAFFGAKDYRNWVIPLVSFLGASIFLSLYLLIQEVHFIDWWTERVQISFNFMYFDNVFQNIALAVFVSIALLYAVSQALAIKSKPYNMQNTYKKIILSFLIGAVIYVVSAEKSNGLLLFTFFPLAILGANYIESIPQRWRKEANVYSIFFIGLFFYLMQLFIL</sequence>
<dbReference type="AlphaFoldDB" id="A0A378U1W0"/>
<protein>
    <recommendedName>
        <fullName evidence="4">Beta-carotene 15,15'-monooxygenase</fullName>
    </recommendedName>
</protein>
<dbReference type="RefSeq" id="WP_115092038.1">
    <property type="nucleotide sequence ID" value="NZ_CP068107.1"/>
</dbReference>
<evidence type="ECO:0000313" key="3">
    <source>
        <dbReference type="Proteomes" id="UP000255024"/>
    </source>
</evidence>
<feature type="transmembrane region" description="Helical" evidence="1">
    <location>
        <begin position="12"/>
        <end position="30"/>
    </location>
</feature>
<feature type="transmembrane region" description="Helical" evidence="1">
    <location>
        <begin position="264"/>
        <end position="281"/>
    </location>
</feature>
<feature type="transmembrane region" description="Helical" evidence="1">
    <location>
        <begin position="42"/>
        <end position="63"/>
    </location>
</feature>
<reference evidence="2 3" key="1">
    <citation type="submission" date="2018-06" db="EMBL/GenBank/DDBJ databases">
        <authorList>
            <consortium name="Pathogen Informatics"/>
            <person name="Doyle S."/>
        </authorList>
    </citation>
    <scope>NUCLEOTIDE SEQUENCE [LARGE SCALE GENOMIC DNA]</scope>
    <source>
        <strain evidence="2 3">NCTC11179</strain>
    </source>
</reference>
<evidence type="ECO:0000256" key="1">
    <source>
        <dbReference type="SAM" id="Phobius"/>
    </source>
</evidence>
<proteinExistence type="predicted"/>
<name>A0A378U1W0_MYROD</name>
<feature type="transmembrane region" description="Helical" evidence="1">
    <location>
        <begin position="241"/>
        <end position="258"/>
    </location>
</feature>
<dbReference type="Proteomes" id="UP000255024">
    <property type="component" value="Unassembled WGS sequence"/>
</dbReference>
<dbReference type="EMBL" id="UGQL01000002">
    <property type="protein sequence ID" value="STZ69255.1"/>
    <property type="molecule type" value="Genomic_DNA"/>
</dbReference>
<accession>A0A378U1W0</accession>
<keyword evidence="1" id="KW-0472">Membrane</keyword>
<feature type="transmembrane region" description="Helical" evidence="1">
    <location>
        <begin position="161"/>
        <end position="181"/>
    </location>
</feature>
<dbReference type="InterPro" id="IPR045625">
    <property type="entry name" value="DUF6427"/>
</dbReference>
<keyword evidence="1" id="KW-0812">Transmembrane</keyword>
<organism evidence="2 3">
    <name type="scientific">Myroides odoratus</name>
    <name type="common">Flavobacterium odoratum</name>
    <dbReference type="NCBI Taxonomy" id="256"/>
    <lineage>
        <taxon>Bacteria</taxon>
        <taxon>Pseudomonadati</taxon>
        <taxon>Bacteroidota</taxon>
        <taxon>Flavobacteriia</taxon>
        <taxon>Flavobacteriales</taxon>
        <taxon>Flavobacteriaceae</taxon>
        <taxon>Myroides</taxon>
    </lineage>
</organism>
<evidence type="ECO:0008006" key="4">
    <source>
        <dbReference type="Google" id="ProtNLM"/>
    </source>
</evidence>
<gene>
    <name evidence="2" type="ORF">NCTC11179_02759</name>
</gene>
<feature type="transmembrane region" description="Helical" evidence="1">
    <location>
        <begin position="126"/>
        <end position="149"/>
    </location>
</feature>
<keyword evidence="3" id="KW-1185">Reference proteome</keyword>